<dbReference type="OrthoDB" id="10360975at2759"/>
<name>E4XWX6_OIKDI</name>
<keyword evidence="2" id="KW-1185">Reference proteome</keyword>
<evidence type="ECO:0000313" key="2">
    <source>
        <dbReference type="Proteomes" id="UP000001307"/>
    </source>
</evidence>
<reference evidence="1" key="1">
    <citation type="journal article" date="2010" name="Science">
        <title>Plasticity of animal genome architecture unmasked by rapid evolution of a pelagic tunicate.</title>
        <authorList>
            <person name="Denoeud F."/>
            <person name="Henriet S."/>
            <person name="Mungpakdee S."/>
            <person name="Aury J.M."/>
            <person name="Da Silva C."/>
            <person name="Brinkmann H."/>
            <person name="Mikhaleva J."/>
            <person name="Olsen L.C."/>
            <person name="Jubin C."/>
            <person name="Canestro C."/>
            <person name="Bouquet J.M."/>
            <person name="Danks G."/>
            <person name="Poulain J."/>
            <person name="Campsteijn C."/>
            <person name="Adamski M."/>
            <person name="Cross I."/>
            <person name="Yadetie F."/>
            <person name="Muffato M."/>
            <person name="Louis A."/>
            <person name="Butcher S."/>
            <person name="Tsagkogeorga G."/>
            <person name="Konrad A."/>
            <person name="Singh S."/>
            <person name="Jensen M.F."/>
            <person name="Cong E.H."/>
            <person name="Eikeseth-Otteraa H."/>
            <person name="Noel B."/>
            <person name="Anthouard V."/>
            <person name="Porcel B.M."/>
            <person name="Kachouri-Lafond R."/>
            <person name="Nishino A."/>
            <person name="Ugolini M."/>
            <person name="Chourrout P."/>
            <person name="Nishida H."/>
            <person name="Aasland R."/>
            <person name="Huzurbazar S."/>
            <person name="Westhof E."/>
            <person name="Delsuc F."/>
            <person name="Lehrach H."/>
            <person name="Reinhardt R."/>
            <person name="Weissenbach J."/>
            <person name="Roy S.W."/>
            <person name="Artiguenave F."/>
            <person name="Postlethwait J.H."/>
            <person name="Manak J.R."/>
            <person name="Thompson E.M."/>
            <person name="Jaillon O."/>
            <person name="Du Pasquier L."/>
            <person name="Boudinot P."/>
            <person name="Liberles D.A."/>
            <person name="Volff J.N."/>
            <person name="Philippe H."/>
            <person name="Lenhard B."/>
            <person name="Roest Crollius H."/>
            <person name="Wincker P."/>
            <person name="Chourrout D."/>
        </authorList>
    </citation>
    <scope>NUCLEOTIDE SEQUENCE [LARGE SCALE GENOMIC DNA]</scope>
</reference>
<evidence type="ECO:0000313" key="1">
    <source>
        <dbReference type="EMBL" id="CBY14170.1"/>
    </source>
</evidence>
<dbReference type="Proteomes" id="UP000001307">
    <property type="component" value="Unassembled WGS sequence"/>
</dbReference>
<dbReference type="InParanoid" id="E4XWX6"/>
<organism evidence="1">
    <name type="scientific">Oikopleura dioica</name>
    <name type="common">Tunicate</name>
    <dbReference type="NCBI Taxonomy" id="34765"/>
    <lineage>
        <taxon>Eukaryota</taxon>
        <taxon>Metazoa</taxon>
        <taxon>Chordata</taxon>
        <taxon>Tunicata</taxon>
        <taxon>Appendicularia</taxon>
        <taxon>Copelata</taxon>
        <taxon>Oikopleuridae</taxon>
        <taxon>Oikopleura</taxon>
    </lineage>
</organism>
<accession>E4XWX6</accession>
<sequence length="136" mass="15540">MFGHGTVKSFKTYLRDQGYIPKNAAIKGSMDKTFATGLNNFLHNSAGTLEISSTNWGHKTTRAVRKWLHKISAKVLFTGEFWGDKCKIGKWEWKTTATLQQYLNDHNPTTNLAITKRMNTSTVRELAKFLNNYHNT</sequence>
<protein>
    <submittedName>
        <fullName evidence="1">Uncharacterized protein</fullName>
    </submittedName>
</protein>
<dbReference type="AlphaFoldDB" id="E4XWX6"/>
<gene>
    <name evidence="1" type="ORF">GSOID_T00007154001</name>
</gene>
<proteinExistence type="predicted"/>
<dbReference type="EMBL" id="FN653259">
    <property type="protein sequence ID" value="CBY14170.1"/>
    <property type="molecule type" value="Genomic_DNA"/>
</dbReference>